<dbReference type="GeneID" id="41965012"/>
<accession>A0A6P8AYE5</accession>
<dbReference type="Proteomes" id="UP000515153">
    <property type="component" value="Chromosome VII"/>
</dbReference>
<sequence length="289" mass="32973">MADKEECRSIGWELTTLQSEAIQGRVPEAQSTTDRTQLQHPDHYNPYKALIFPKLDIFQQNYQSPYVVTMKDNDTWHRYVRDLYNAIRNFTREDLGLEINLAPAVAASVHSQRVQVPEWENPIVDLLVDQMGEFLATTWMSKRYDMVRRSGDWEMLTMPVNEIIWQTYLGALGSSGTRTRNLRGIFVLAIENDEFNDIAQANYDIRSLGVQNKSFLASEPRDVDAFWQLLGTQVLAGFVRLLINHHNATGNRPIEKVTIRPSIAAHNCWHALITLGRRTSGNANGSQGK</sequence>
<reference evidence="1 2" key="1">
    <citation type="journal article" date="2019" name="Mol. Biol. Evol.">
        <title>Blast fungal genomes show frequent chromosomal changes, gene gains and losses, and effector gene turnover.</title>
        <authorList>
            <person name="Gomez Luciano L.B."/>
            <person name="Jason Tsai I."/>
            <person name="Chuma I."/>
            <person name="Tosa Y."/>
            <person name="Chen Y.H."/>
            <person name="Li J.Y."/>
            <person name="Li M.Y."/>
            <person name="Jade Lu M.Y."/>
            <person name="Nakayashiki H."/>
            <person name="Li W.H."/>
        </authorList>
    </citation>
    <scope>NUCLEOTIDE SEQUENCE [LARGE SCALE GENOMIC DNA]</scope>
    <source>
        <strain evidence="1 2">NI907</strain>
    </source>
</reference>
<proteinExistence type="predicted"/>
<protein>
    <submittedName>
        <fullName evidence="2">Uncharacterized protein</fullName>
    </submittedName>
</protein>
<dbReference type="RefSeq" id="XP_030979933.1">
    <property type="nucleotide sequence ID" value="XM_031130104.1"/>
</dbReference>
<reference evidence="2" key="2">
    <citation type="submission" date="2019-10" db="EMBL/GenBank/DDBJ databases">
        <authorList>
            <consortium name="NCBI Genome Project"/>
        </authorList>
    </citation>
    <scope>NUCLEOTIDE SEQUENCE</scope>
    <source>
        <strain evidence="2">NI907</strain>
    </source>
</reference>
<reference evidence="2" key="3">
    <citation type="submission" date="2025-08" db="UniProtKB">
        <authorList>
            <consortium name="RefSeq"/>
        </authorList>
    </citation>
    <scope>IDENTIFICATION</scope>
    <source>
        <strain evidence="2">NI907</strain>
    </source>
</reference>
<dbReference type="KEGG" id="pgri:PgNI_10128"/>
<dbReference type="AlphaFoldDB" id="A0A6P8AYE5"/>
<evidence type="ECO:0000313" key="2">
    <source>
        <dbReference type="RefSeq" id="XP_030979933.1"/>
    </source>
</evidence>
<organism evidence="1 2">
    <name type="scientific">Pyricularia grisea</name>
    <name type="common">Crabgrass-specific blast fungus</name>
    <name type="synonym">Magnaporthe grisea</name>
    <dbReference type="NCBI Taxonomy" id="148305"/>
    <lineage>
        <taxon>Eukaryota</taxon>
        <taxon>Fungi</taxon>
        <taxon>Dikarya</taxon>
        <taxon>Ascomycota</taxon>
        <taxon>Pezizomycotina</taxon>
        <taxon>Sordariomycetes</taxon>
        <taxon>Sordariomycetidae</taxon>
        <taxon>Magnaporthales</taxon>
        <taxon>Pyriculariaceae</taxon>
        <taxon>Pyricularia</taxon>
    </lineage>
</organism>
<gene>
    <name evidence="2" type="ORF">PgNI_10128</name>
</gene>
<evidence type="ECO:0000313" key="1">
    <source>
        <dbReference type="Proteomes" id="UP000515153"/>
    </source>
</evidence>
<name>A0A6P8AYE5_PYRGI</name>
<keyword evidence="1" id="KW-1185">Reference proteome</keyword>